<proteinExistence type="predicted"/>
<dbReference type="Proteomes" id="UP000044938">
    <property type="component" value="Unassembled WGS sequence"/>
</dbReference>
<evidence type="ECO:0000313" key="3">
    <source>
        <dbReference type="Proteomes" id="UP000044938"/>
    </source>
</evidence>
<feature type="compositionally biased region" description="Polar residues" evidence="1">
    <location>
        <begin position="1"/>
        <end position="14"/>
    </location>
</feature>
<evidence type="ECO:0000313" key="2">
    <source>
        <dbReference type="EMBL" id="COV57675.1"/>
    </source>
</evidence>
<reference evidence="2 3" key="1">
    <citation type="submission" date="2015-03" db="EMBL/GenBank/DDBJ databases">
        <authorList>
            <consortium name="Pathogen Informatics"/>
        </authorList>
    </citation>
    <scope>NUCLEOTIDE SEQUENCE [LARGE SCALE GENOMIC DNA]</scope>
    <source>
        <strain evidence="2 3">M09401471</strain>
    </source>
</reference>
<organism evidence="2 3">
    <name type="scientific">Mycobacterium tuberculosis</name>
    <dbReference type="NCBI Taxonomy" id="1773"/>
    <lineage>
        <taxon>Bacteria</taxon>
        <taxon>Bacillati</taxon>
        <taxon>Actinomycetota</taxon>
        <taxon>Actinomycetes</taxon>
        <taxon>Mycobacteriales</taxon>
        <taxon>Mycobacteriaceae</taxon>
        <taxon>Mycobacterium</taxon>
        <taxon>Mycobacterium tuberculosis complex</taxon>
    </lineage>
</organism>
<dbReference type="AlphaFoldDB" id="A0A655I6Y7"/>
<feature type="region of interest" description="Disordered" evidence="1">
    <location>
        <begin position="1"/>
        <end position="21"/>
    </location>
</feature>
<dbReference type="EMBL" id="CSAJ01000037">
    <property type="protein sequence ID" value="COV57675.1"/>
    <property type="molecule type" value="Genomic_DNA"/>
</dbReference>
<accession>A0A655I6Y7</accession>
<name>A0A655I6Y7_MYCTX</name>
<protein>
    <submittedName>
        <fullName evidence="2">Uncharacterized protein</fullName>
    </submittedName>
</protein>
<gene>
    <name evidence="2" type="ORF">ERS007720_00500</name>
</gene>
<evidence type="ECO:0000256" key="1">
    <source>
        <dbReference type="SAM" id="MobiDB-lite"/>
    </source>
</evidence>
<sequence>MCANSTPSSRSRSAIQGPLRSWTRPVRTSVPVITMPARALTAMSLRMN</sequence>